<keyword evidence="2" id="KW-0812">Transmembrane</keyword>
<reference evidence="6 7" key="1">
    <citation type="journal article" date="2024" name="Nat. Commun.">
        <title>Phylogenomics reveals the evolutionary origins of lichenization in chlorophyte algae.</title>
        <authorList>
            <person name="Puginier C."/>
            <person name="Libourel C."/>
            <person name="Otte J."/>
            <person name="Skaloud P."/>
            <person name="Haon M."/>
            <person name="Grisel S."/>
            <person name="Petersen M."/>
            <person name="Berrin J.G."/>
            <person name="Delaux P.M."/>
            <person name="Dal Grande F."/>
            <person name="Keller J."/>
        </authorList>
    </citation>
    <scope>NUCLEOTIDE SEQUENCE [LARGE SCALE GENOMIC DNA]</scope>
    <source>
        <strain evidence="6 7">SAG 216-7</strain>
    </source>
</reference>
<evidence type="ECO:0000259" key="3">
    <source>
        <dbReference type="Pfam" id="PF00501"/>
    </source>
</evidence>
<dbReference type="PANTHER" id="PTHR44394">
    <property type="entry name" value="BETA-ALANINE-ACTIVATING ENZYME"/>
    <property type="match status" value="1"/>
</dbReference>
<feature type="transmembrane region" description="Helical" evidence="2">
    <location>
        <begin position="65"/>
        <end position="84"/>
    </location>
</feature>
<feature type="domain" description="AMP-binding enzyme C-terminal" evidence="4">
    <location>
        <begin position="488"/>
        <end position="564"/>
    </location>
</feature>
<evidence type="ECO:0000256" key="1">
    <source>
        <dbReference type="SAM" id="MobiDB-lite"/>
    </source>
</evidence>
<protein>
    <recommendedName>
        <fullName evidence="8">Acetyl-CoA synthetase-like protein</fullName>
    </recommendedName>
</protein>
<accession>A0ABR2YRF4</accession>
<evidence type="ECO:0008006" key="8">
    <source>
        <dbReference type="Google" id="ProtNLM"/>
    </source>
</evidence>
<gene>
    <name evidence="6" type="ORF">WJX75_008334</name>
</gene>
<dbReference type="InterPro" id="IPR025110">
    <property type="entry name" value="AMP-bd_C"/>
</dbReference>
<keyword evidence="2" id="KW-1133">Transmembrane helix</keyword>
<dbReference type="SUPFAM" id="SSF56801">
    <property type="entry name" value="Acetyl-CoA synthetase-like"/>
    <property type="match status" value="1"/>
</dbReference>
<dbReference type="Gene3D" id="2.130.10.10">
    <property type="entry name" value="YVTN repeat-like/Quinoprotein amine dehydrogenase"/>
    <property type="match status" value="1"/>
</dbReference>
<dbReference type="SUPFAM" id="SSF50998">
    <property type="entry name" value="Quinoprotein alcohol dehydrogenase-like"/>
    <property type="match status" value="1"/>
</dbReference>
<dbReference type="Gene3D" id="3.40.50.12780">
    <property type="entry name" value="N-terminal domain of ligase-like"/>
    <property type="match status" value="1"/>
</dbReference>
<dbReference type="Pfam" id="PF13193">
    <property type="entry name" value="AMP-binding_C"/>
    <property type="match status" value="1"/>
</dbReference>
<dbReference type="PROSITE" id="PS00012">
    <property type="entry name" value="PHOSPHOPANTETHEINE"/>
    <property type="match status" value="1"/>
</dbReference>
<feature type="compositionally biased region" description="Polar residues" evidence="1">
    <location>
        <begin position="578"/>
        <end position="588"/>
    </location>
</feature>
<feature type="region of interest" description="Disordered" evidence="1">
    <location>
        <begin position="575"/>
        <end position="604"/>
    </location>
</feature>
<evidence type="ECO:0000313" key="7">
    <source>
        <dbReference type="Proteomes" id="UP001491310"/>
    </source>
</evidence>
<keyword evidence="2" id="KW-0472">Membrane</keyword>
<dbReference type="InterPro" id="IPR015943">
    <property type="entry name" value="WD40/YVTN_repeat-like_dom_sf"/>
</dbReference>
<dbReference type="Pfam" id="PF00501">
    <property type="entry name" value="AMP-binding"/>
    <property type="match status" value="1"/>
</dbReference>
<dbReference type="InterPro" id="IPR006162">
    <property type="entry name" value="Ppantetheine_attach_site"/>
</dbReference>
<dbReference type="Proteomes" id="UP001491310">
    <property type="component" value="Unassembled WGS sequence"/>
</dbReference>
<evidence type="ECO:0000256" key="2">
    <source>
        <dbReference type="SAM" id="Phobius"/>
    </source>
</evidence>
<dbReference type="InterPro" id="IPR002372">
    <property type="entry name" value="PQQ_rpt_dom"/>
</dbReference>
<name>A0ABR2YRF4_9CHLO</name>
<keyword evidence="7" id="KW-1185">Reference proteome</keyword>
<dbReference type="PANTHER" id="PTHR44394:SF1">
    <property type="entry name" value="BETA-ALANINE-ACTIVATING ENZYME"/>
    <property type="match status" value="1"/>
</dbReference>
<dbReference type="Gene3D" id="2.40.10.480">
    <property type="match status" value="1"/>
</dbReference>
<organism evidence="6 7">
    <name type="scientific">Coccomyxa subellipsoidea</name>
    <dbReference type="NCBI Taxonomy" id="248742"/>
    <lineage>
        <taxon>Eukaryota</taxon>
        <taxon>Viridiplantae</taxon>
        <taxon>Chlorophyta</taxon>
        <taxon>core chlorophytes</taxon>
        <taxon>Trebouxiophyceae</taxon>
        <taxon>Trebouxiophyceae incertae sedis</taxon>
        <taxon>Coccomyxaceae</taxon>
        <taxon>Coccomyxa</taxon>
    </lineage>
</organism>
<proteinExistence type="predicted"/>
<dbReference type="InterPro" id="IPR011047">
    <property type="entry name" value="Quinoprotein_ADH-like_sf"/>
</dbReference>
<feature type="domain" description="Pyrrolo-quinoline quinone repeat" evidence="5">
    <location>
        <begin position="715"/>
        <end position="785"/>
    </location>
</feature>
<dbReference type="InterPro" id="IPR042099">
    <property type="entry name" value="ANL_N_sf"/>
</dbReference>
<comment type="caution">
    <text evidence="6">The sequence shown here is derived from an EMBL/GenBank/DDBJ whole genome shotgun (WGS) entry which is preliminary data.</text>
</comment>
<feature type="domain" description="AMP-dependent synthetase/ligase" evidence="3">
    <location>
        <begin position="62"/>
        <end position="404"/>
    </location>
</feature>
<dbReference type="InterPro" id="IPR000873">
    <property type="entry name" value="AMP-dep_synth/lig_dom"/>
</dbReference>
<evidence type="ECO:0000259" key="4">
    <source>
        <dbReference type="Pfam" id="PF13193"/>
    </source>
</evidence>
<sequence length="941" mass="99323">MDLLRELDAALHQKQNQSPILQQASDGSTCWRRECLHQKVHDLSRLICRALGAARAAADEDNPPIVGLFLGTSIACIIAMLASLRVRAAFMPLDCRWPPKKLTAVLDDGRPALILWADTACQGCGPVAYDGCPLLQIPSRLLDFAESADNEDEVEAAREQIGSHEQKYSPSELVKAATNSVAYVMYTSGSTGSPQAVLGTAEGILNRCRWMQRAFPFTAGDVVCFHTAPSFVDSIWQVFGPLLGGVPLLVLPPSALHDMGALFKALQQHAVTHFIAVPTVLAALMRHMEFSGQEGPPSLRLLVSSGEPLPAEKRRRQPSAYPGNLVSAGAAASIAAGMRMETAPVGWPLDNMGVFIAAPIGEAGERSIDGSTPSAACMSAADVLGRGQVGEVCVLGAGLCTGYLRRPEQTKRRFTSITAEQLEAASENILWGEQTNKYSGLTGANSRSASERVFRTGDLGIITSHGLEIRGRLDLQSKVGGVRIDLLEVEACLAAHPDVLASAATVWPAGPLKGMRLCAYVELQRPSADVCAELRRWCWERLPAAAVPSSILALPKLPRSSAGKIQRGSLPWPAELAQQDNSPPSDSAAQGMDSRQGDGVQAALPSGFPFAGPGGLEAAAMRAFSAALGLRTRALEPATNFWSAGGDSLAAAQVAGWLGVDWRVNMYECVDASPVILIQPVSEATDEQSSQQDSGRNCQPAKNSLRWYVLGCSHSGDVVCVDGRSGTTIWRAHTNERAESGLTLTGDLQHVAVAASNGQLHFLRTTDGVEVGSCDTDGALKAAPATDPWLGHVWIASHGRQLMICKAPGEIVLRQPITSAVSASVAFDAAGRQAYLGALDGILTAYHVRIGLTGAQTGPKSDEVILVLAWSRPTHSPIFATPAVVPGAAPGHTKVIATGAEGSVMGFCHAGTRLWKTDIGSAIFASPCLITQQGGTITCTA</sequence>
<dbReference type="InterPro" id="IPR052091">
    <property type="entry name" value="Beta-ala_Activ/Resist"/>
</dbReference>
<dbReference type="InterPro" id="IPR045851">
    <property type="entry name" value="AMP-bd_C_sf"/>
</dbReference>
<dbReference type="Gene3D" id="3.30.300.30">
    <property type="match status" value="1"/>
</dbReference>
<evidence type="ECO:0000313" key="6">
    <source>
        <dbReference type="EMBL" id="KAK9909180.1"/>
    </source>
</evidence>
<dbReference type="Pfam" id="PF13360">
    <property type="entry name" value="PQQ_2"/>
    <property type="match status" value="1"/>
</dbReference>
<dbReference type="EMBL" id="JALJOT010000007">
    <property type="protein sequence ID" value="KAK9909180.1"/>
    <property type="molecule type" value="Genomic_DNA"/>
</dbReference>
<evidence type="ECO:0000259" key="5">
    <source>
        <dbReference type="Pfam" id="PF13360"/>
    </source>
</evidence>